<dbReference type="Proteomes" id="UP000018168">
    <property type="component" value="Unassembled WGS sequence"/>
</dbReference>
<accession>R6NAQ5</accession>
<sequence>MTDNILYFDEQGYPCDDYRDIHEAIDETTRMLLSMTKEERIEWFRESRYPYPINFDMEIGNTVYSVSSHFNKTANESLQEKAQRIILSKP</sequence>
<reference evidence="1" key="1">
    <citation type="submission" date="2012-11" db="EMBL/GenBank/DDBJ databases">
        <title>Dependencies among metagenomic species, viruses, plasmids and units of genetic variation.</title>
        <authorList>
            <person name="Nielsen H.B."/>
            <person name="Almeida M."/>
            <person name="Juncker A.S."/>
            <person name="Rasmussen S."/>
            <person name="Li J."/>
            <person name="Sunagawa S."/>
            <person name="Plichta D."/>
            <person name="Gautier L."/>
            <person name="Le Chatelier E."/>
            <person name="Peletier E."/>
            <person name="Bonde I."/>
            <person name="Nielsen T."/>
            <person name="Manichanh C."/>
            <person name="Arumugam M."/>
            <person name="Batto J."/>
            <person name="Santos M.B.Q.D."/>
            <person name="Blom N."/>
            <person name="Borruel N."/>
            <person name="Burgdorf K.S."/>
            <person name="Boumezbeur F."/>
            <person name="Casellas F."/>
            <person name="Dore J."/>
            <person name="Guarner F."/>
            <person name="Hansen T."/>
            <person name="Hildebrand F."/>
            <person name="Kaas R.S."/>
            <person name="Kennedy S."/>
            <person name="Kristiansen K."/>
            <person name="Kultima J.R."/>
            <person name="Leonard P."/>
            <person name="Levenez F."/>
            <person name="Lund O."/>
            <person name="Moumen B."/>
            <person name="Le Paslier D."/>
            <person name="Pons N."/>
            <person name="Pedersen O."/>
            <person name="Prifti E."/>
            <person name="Qin J."/>
            <person name="Raes J."/>
            <person name="Tap J."/>
            <person name="Tims S."/>
            <person name="Ussery D.W."/>
            <person name="Yamada T."/>
            <person name="MetaHit consortium"/>
            <person name="Renault P."/>
            <person name="Sicheritz-Ponten T."/>
            <person name="Bork P."/>
            <person name="Wang J."/>
            <person name="Brunak S."/>
            <person name="Ehrlich S.D."/>
        </authorList>
    </citation>
    <scope>NUCLEOTIDE SEQUENCE [LARGE SCALE GENOMIC DNA]</scope>
</reference>
<organism evidence="1 2">
    <name type="scientific">[Clostridium] leptum CAG:27</name>
    <dbReference type="NCBI Taxonomy" id="1263068"/>
    <lineage>
        <taxon>Bacteria</taxon>
        <taxon>Bacillati</taxon>
        <taxon>Bacillota</taxon>
        <taxon>Clostridia</taxon>
        <taxon>Eubacteriales</taxon>
        <taxon>Oscillospiraceae</taxon>
        <taxon>Oscillospiraceae incertae sedis</taxon>
    </lineage>
</organism>
<protein>
    <submittedName>
        <fullName evidence="1">Uncharacterized protein</fullName>
    </submittedName>
</protein>
<comment type="caution">
    <text evidence="1">The sequence shown here is derived from an EMBL/GenBank/DDBJ whole genome shotgun (WGS) entry which is preliminary data.</text>
</comment>
<evidence type="ECO:0000313" key="2">
    <source>
        <dbReference type="Proteomes" id="UP000018168"/>
    </source>
</evidence>
<dbReference type="Pfam" id="PF14202">
    <property type="entry name" value="TnpW"/>
    <property type="match status" value="1"/>
</dbReference>
<dbReference type="InterPro" id="IPR026990">
    <property type="entry name" value="TnpW"/>
</dbReference>
<evidence type="ECO:0000313" key="1">
    <source>
        <dbReference type="EMBL" id="CDC05394.1"/>
    </source>
</evidence>
<proteinExistence type="predicted"/>
<gene>
    <name evidence="1" type="ORF">BN578_00923</name>
</gene>
<name>R6NAQ5_9FIRM</name>
<dbReference type="EMBL" id="CBEP010000110">
    <property type="protein sequence ID" value="CDC05394.1"/>
    <property type="molecule type" value="Genomic_DNA"/>
</dbReference>
<dbReference type="AlphaFoldDB" id="R6NAQ5"/>